<keyword evidence="2" id="KW-1185">Reference proteome</keyword>
<proteinExistence type="predicted"/>
<protein>
    <submittedName>
        <fullName evidence="1">Uncharacterized protein</fullName>
    </submittedName>
</protein>
<evidence type="ECO:0000313" key="1">
    <source>
        <dbReference type="EMBL" id="MSS63286.1"/>
    </source>
</evidence>
<dbReference type="EMBL" id="VUMT01000006">
    <property type="protein sequence ID" value="MSS63286.1"/>
    <property type="molecule type" value="Genomic_DNA"/>
</dbReference>
<dbReference type="RefSeq" id="WP_154518334.1">
    <property type="nucleotide sequence ID" value="NZ_VUMT01000006.1"/>
</dbReference>
<name>A0A6L5XWS9_9FIRM</name>
<gene>
    <name evidence="1" type="ORF">FYJ58_05270</name>
</gene>
<evidence type="ECO:0000313" key="2">
    <source>
        <dbReference type="Proteomes" id="UP000482209"/>
    </source>
</evidence>
<dbReference type="Proteomes" id="UP000482209">
    <property type="component" value="Unassembled WGS sequence"/>
</dbReference>
<reference evidence="1 2" key="1">
    <citation type="submission" date="2019-08" db="EMBL/GenBank/DDBJ databases">
        <title>In-depth cultivation of the pig gut microbiome towards novel bacterial diversity and tailored functional studies.</title>
        <authorList>
            <person name="Wylensek D."/>
            <person name="Hitch T.C.A."/>
            <person name="Clavel T."/>
        </authorList>
    </citation>
    <scope>NUCLEOTIDE SEQUENCE [LARGE SCALE GENOMIC DNA]</scope>
    <source>
        <strain evidence="1 2">WCA-693-APC-MOT-I</strain>
    </source>
</reference>
<organism evidence="1 2">
    <name type="scientific">Velocimicrobium porci</name>
    <dbReference type="NCBI Taxonomy" id="2606634"/>
    <lineage>
        <taxon>Bacteria</taxon>
        <taxon>Bacillati</taxon>
        <taxon>Bacillota</taxon>
        <taxon>Clostridia</taxon>
        <taxon>Lachnospirales</taxon>
        <taxon>Lachnospiraceae</taxon>
        <taxon>Velocimicrobium</taxon>
    </lineage>
</organism>
<comment type="caution">
    <text evidence="1">The sequence shown here is derived from an EMBL/GenBank/DDBJ whole genome shotgun (WGS) entry which is preliminary data.</text>
</comment>
<accession>A0A6L5XWS9</accession>
<dbReference type="AlphaFoldDB" id="A0A6L5XWS9"/>
<sequence>MAESIKKLVKNINHGKDLNNCLPVYFQTLENKYYQNACIHSALEYYTLYEIVKEEENNYLEEIRDVLEVLQDAVKVLFLGKGNREELLKKLEENRNTIMQKMDVLTAYTDVIQIYEYVLNRVEYRFKEYRPADEEIFSNKVIQYIFQMKDNTVINENIKEVIGQLPVRMTKGKFFQLLKNSLTLYNGSDRASVETYLYMLRTASSLYHPTGMEQYFKEFSVLVEELRQADYKELTKEEFLKFTEKIEQAADKLFEVTDLFVLVQSVLNCFYVIALCEEQENSYETEEAKKLLIHLKEAFESDEESESEVFEDSLIALEGVQEVLGEEIITLEAVLFQTQNDWSQEVAGCGMKDKQNVLIQMEKLLSSSLFIELSEEDSNEAVTEAFLEKEAETLIGELKELFEHNSMAVNRAIMAAVLNKMPVFFESSEEVMEYIKNSLDSCRDMEEKQAAMEILETIMSE</sequence>